<keyword evidence="15" id="KW-1185">Reference proteome</keyword>
<evidence type="ECO:0000256" key="4">
    <source>
        <dbReference type="ARBA" id="ARBA00012411"/>
    </source>
</evidence>
<dbReference type="InterPro" id="IPR000719">
    <property type="entry name" value="Prot_kinase_dom"/>
</dbReference>
<dbReference type="FunFam" id="1.10.510.10:FF:000624">
    <property type="entry name" value="Mitogen-activated protein kinase"/>
    <property type="match status" value="1"/>
</dbReference>
<comment type="caution">
    <text evidence="14">The sequence shown here is derived from an EMBL/GenBank/DDBJ whole genome shotgun (WGS) entry which is preliminary data.</text>
</comment>
<protein>
    <recommendedName>
        <fullName evidence="4">mitogen-activated protein kinase</fullName>
        <ecNumber evidence="4">2.7.11.24</ecNumber>
    </recommendedName>
</protein>
<evidence type="ECO:0000256" key="1">
    <source>
        <dbReference type="ARBA" id="ARBA00001946"/>
    </source>
</evidence>
<evidence type="ECO:0000313" key="15">
    <source>
        <dbReference type="Proteomes" id="UP000322234"/>
    </source>
</evidence>
<evidence type="ECO:0000256" key="5">
    <source>
        <dbReference type="ARBA" id="ARBA00022527"/>
    </source>
</evidence>
<evidence type="ECO:0000256" key="9">
    <source>
        <dbReference type="ARBA" id="ARBA00022777"/>
    </source>
</evidence>
<keyword evidence="10" id="KW-0067">ATP-binding</keyword>
<dbReference type="Pfam" id="PF00069">
    <property type="entry name" value="Pkinase"/>
    <property type="match status" value="1"/>
</dbReference>
<dbReference type="PRINTS" id="PR01770">
    <property type="entry name" value="ERK1ERK2MAPK"/>
</dbReference>
<evidence type="ECO:0000256" key="10">
    <source>
        <dbReference type="ARBA" id="ARBA00022840"/>
    </source>
</evidence>
<comment type="catalytic activity">
    <reaction evidence="11">
        <text>L-threonyl-[protein] + ATP = O-phospho-L-threonyl-[protein] + ADP + H(+)</text>
        <dbReference type="Rhea" id="RHEA:46608"/>
        <dbReference type="Rhea" id="RHEA-COMP:11060"/>
        <dbReference type="Rhea" id="RHEA-COMP:11605"/>
        <dbReference type="ChEBI" id="CHEBI:15378"/>
        <dbReference type="ChEBI" id="CHEBI:30013"/>
        <dbReference type="ChEBI" id="CHEBI:30616"/>
        <dbReference type="ChEBI" id="CHEBI:61977"/>
        <dbReference type="ChEBI" id="CHEBI:456216"/>
        <dbReference type="EC" id="2.7.11.24"/>
    </reaction>
</comment>
<dbReference type="InterPro" id="IPR050117">
    <property type="entry name" value="MAPK"/>
</dbReference>
<dbReference type="PANTHER" id="PTHR24055">
    <property type="entry name" value="MITOGEN-ACTIVATED PROTEIN KINASE"/>
    <property type="match status" value="1"/>
</dbReference>
<keyword evidence="6" id="KW-0597">Phosphoprotein</keyword>
<dbReference type="SUPFAM" id="SSF56112">
    <property type="entry name" value="Protein kinase-like (PK-like)"/>
    <property type="match status" value="1"/>
</dbReference>
<keyword evidence="9" id="KW-0418">Kinase</keyword>
<evidence type="ECO:0000256" key="8">
    <source>
        <dbReference type="ARBA" id="ARBA00022741"/>
    </source>
</evidence>
<dbReference type="AlphaFoldDB" id="A0A6B0R149"/>
<reference evidence="14" key="1">
    <citation type="submission" date="2019-10" db="EMBL/GenBank/DDBJ databases">
        <title>The sequence and de novo assembly of the wild yak genome.</title>
        <authorList>
            <person name="Liu Y."/>
        </authorList>
    </citation>
    <scope>NUCLEOTIDE SEQUENCE [LARGE SCALE GENOMIC DNA]</scope>
    <source>
        <strain evidence="14">WY2019</strain>
    </source>
</reference>
<proteinExistence type="inferred from homology"/>
<dbReference type="GO" id="GO:0060341">
    <property type="term" value="P:regulation of cellular localization"/>
    <property type="evidence" value="ECO:0007669"/>
    <property type="project" value="UniProtKB-ARBA"/>
</dbReference>
<dbReference type="GO" id="GO:0005524">
    <property type="term" value="F:ATP binding"/>
    <property type="evidence" value="ECO:0007669"/>
    <property type="project" value="UniProtKB-KW"/>
</dbReference>
<comment type="catalytic activity">
    <reaction evidence="12">
        <text>L-seryl-[protein] + ATP = O-phospho-L-seryl-[protein] + ADP + H(+)</text>
        <dbReference type="Rhea" id="RHEA:17989"/>
        <dbReference type="Rhea" id="RHEA-COMP:9863"/>
        <dbReference type="Rhea" id="RHEA-COMP:11604"/>
        <dbReference type="ChEBI" id="CHEBI:15378"/>
        <dbReference type="ChEBI" id="CHEBI:29999"/>
        <dbReference type="ChEBI" id="CHEBI:30616"/>
        <dbReference type="ChEBI" id="CHEBI:83421"/>
        <dbReference type="ChEBI" id="CHEBI:456216"/>
        <dbReference type="EC" id="2.7.11.24"/>
    </reaction>
</comment>
<keyword evidence="5" id="KW-0723">Serine/threonine-protein kinase</keyword>
<name>A0A6B0R149_9CETA</name>
<evidence type="ECO:0000256" key="7">
    <source>
        <dbReference type="ARBA" id="ARBA00022679"/>
    </source>
</evidence>
<dbReference type="InterPro" id="IPR008349">
    <property type="entry name" value="MAPK_ERK1/2"/>
</dbReference>
<dbReference type="Gene3D" id="1.10.510.10">
    <property type="entry name" value="Transferase(Phosphotransferase) domain 1"/>
    <property type="match status" value="1"/>
</dbReference>
<dbReference type="EC" id="2.7.11.24" evidence="4"/>
<comment type="similarity">
    <text evidence="3">Belongs to the protein kinase superfamily. CMGC Ser/Thr protein kinase family. MAP kinase subfamily.</text>
</comment>
<dbReference type="PROSITE" id="PS50011">
    <property type="entry name" value="PROTEIN_KINASE_DOM"/>
    <property type="match status" value="1"/>
</dbReference>
<feature type="domain" description="Protein kinase" evidence="13">
    <location>
        <begin position="1"/>
        <end position="115"/>
    </location>
</feature>
<accession>A0A6B0R149</accession>
<gene>
    <name evidence="14" type="ORF">E5288_WYG006046</name>
</gene>
<evidence type="ECO:0000256" key="11">
    <source>
        <dbReference type="ARBA" id="ARBA00047592"/>
    </source>
</evidence>
<dbReference type="EMBL" id="VBQZ03000007">
    <property type="protein sequence ID" value="MXQ81283.1"/>
    <property type="molecule type" value="Genomic_DNA"/>
</dbReference>
<dbReference type="GO" id="GO:0005901">
    <property type="term" value="C:caveola"/>
    <property type="evidence" value="ECO:0007669"/>
    <property type="project" value="UniProtKB-SubCell"/>
</dbReference>
<evidence type="ECO:0000259" key="13">
    <source>
        <dbReference type="PROSITE" id="PS50011"/>
    </source>
</evidence>
<evidence type="ECO:0000256" key="12">
    <source>
        <dbReference type="ARBA" id="ARBA00048312"/>
    </source>
</evidence>
<evidence type="ECO:0000256" key="6">
    <source>
        <dbReference type="ARBA" id="ARBA00022553"/>
    </source>
</evidence>
<evidence type="ECO:0000256" key="3">
    <source>
        <dbReference type="ARBA" id="ARBA00008832"/>
    </source>
</evidence>
<dbReference type="InterPro" id="IPR011009">
    <property type="entry name" value="Kinase-like_dom_sf"/>
</dbReference>
<comment type="subcellular location">
    <subcellularLocation>
        <location evidence="2">Membrane</location>
        <location evidence="2">Caveola</location>
    </subcellularLocation>
</comment>
<keyword evidence="8" id="KW-0547">Nucleotide-binding</keyword>
<dbReference type="GO" id="GO:0004707">
    <property type="term" value="F:MAP kinase activity"/>
    <property type="evidence" value="ECO:0007669"/>
    <property type="project" value="UniProtKB-EC"/>
</dbReference>
<evidence type="ECO:0000256" key="2">
    <source>
        <dbReference type="ARBA" id="ARBA00004345"/>
    </source>
</evidence>
<organism evidence="14 15">
    <name type="scientific">Bos mutus</name>
    <name type="common">wild yak</name>
    <dbReference type="NCBI Taxonomy" id="72004"/>
    <lineage>
        <taxon>Eukaryota</taxon>
        <taxon>Metazoa</taxon>
        <taxon>Chordata</taxon>
        <taxon>Craniata</taxon>
        <taxon>Vertebrata</taxon>
        <taxon>Euteleostomi</taxon>
        <taxon>Mammalia</taxon>
        <taxon>Eutheria</taxon>
        <taxon>Laurasiatheria</taxon>
        <taxon>Artiodactyla</taxon>
        <taxon>Ruminantia</taxon>
        <taxon>Pecora</taxon>
        <taxon>Bovidae</taxon>
        <taxon>Bovinae</taxon>
        <taxon>Bos</taxon>
    </lineage>
</organism>
<comment type="cofactor">
    <cofactor evidence="1">
        <name>Mg(2+)</name>
        <dbReference type="ChEBI" id="CHEBI:18420"/>
    </cofactor>
</comment>
<dbReference type="Proteomes" id="UP000322234">
    <property type="component" value="Unassembled WGS sequence"/>
</dbReference>
<sequence>MLNSKGYTKSIDIWSVGCILAEILSNRPIFPRKHYLDQLKHVLSILGSLSQKNLNCIKNLKARNYLLSLPHKNKKPWNRLFPNVDAKALDLLDKMLAFNPHKKIEVEQALAHLSLEQC</sequence>
<keyword evidence="7" id="KW-0808">Transferase</keyword>
<evidence type="ECO:0000313" key="14">
    <source>
        <dbReference type="EMBL" id="MXQ81283.1"/>
    </source>
</evidence>